<feature type="domain" description="N-acetyltransferase" evidence="3">
    <location>
        <begin position="69"/>
        <end position="240"/>
    </location>
</feature>
<reference evidence="4" key="1">
    <citation type="journal article" date="2020" name="Stud. Mycol.">
        <title>101 Dothideomycetes genomes: a test case for predicting lifestyles and emergence of pathogens.</title>
        <authorList>
            <person name="Haridas S."/>
            <person name="Albert R."/>
            <person name="Binder M."/>
            <person name="Bloem J."/>
            <person name="Labutti K."/>
            <person name="Salamov A."/>
            <person name="Andreopoulos B."/>
            <person name="Baker S."/>
            <person name="Barry K."/>
            <person name="Bills G."/>
            <person name="Bluhm B."/>
            <person name="Cannon C."/>
            <person name="Castanera R."/>
            <person name="Culley D."/>
            <person name="Daum C."/>
            <person name="Ezra D."/>
            <person name="Gonzalez J."/>
            <person name="Henrissat B."/>
            <person name="Kuo A."/>
            <person name="Liang C."/>
            <person name="Lipzen A."/>
            <person name="Lutzoni F."/>
            <person name="Magnuson J."/>
            <person name="Mondo S."/>
            <person name="Nolan M."/>
            <person name="Ohm R."/>
            <person name="Pangilinan J."/>
            <person name="Park H.-J."/>
            <person name="Ramirez L."/>
            <person name="Alfaro M."/>
            <person name="Sun H."/>
            <person name="Tritt A."/>
            <person name="Yoshinaga Y."/>
            <person name="Zwiers L.-H."/>
            <person name="Turgeon B."/>
            <person name="Goodwin S."/>
            <person name="Spatafora J."/>
            <person name="Crous P."/>
            <person name="Grigoriev I."/>
        </authorList>
    </citation>
    <scope>NUCLEOTIDE SEQUENCE</scope>
    <source>
        <strain evidence="4">CBS 183.55</strain>
    </source>
</reference>
<dbReference type="InterPro" id="IPR050680">
    <property type="entry name" value="YpeA/RimI_acetyltransf"/>
</dbReference>
<protein>
    <recommendedName>
        <fullName evidence="3">N-acetyltransferase domain-containing protein</fullName>
    </recommendedName>
</protein>
<evidence type="ECO:0000313" key="5">
    <source>
        <dbReference type="Proteomes" id="UP000800082"/>
    </source>
</evidence>
<evidence type="ECO:0000259" key="3">
    <source>
        <dbReference type="PROSITE" id="PS51186"/>
    </source>
</evidence>
<dbReference type="Proteomes" id="UP000800082">
    <property type="component" value="Unassembled WGS sequence"/>
</dbReference>
<dbReference type="OrthoDB" id="41532at2759"/>
<dbReference type="Pfam" id="PF00583">
    <property type="entry name" value="Acetyltransf_1"/>
    <property type="match status" value="1"/>
</dbReference>
<keyword evidence="1" id="KW-0808">Transferase</keyword>
<dbReference type="RefSeq" id="XP_033444079.1">
    <property type="nucleotide sequence ID" value="XM_033594098.1"/>
</dbReference>
<name>A0A6A5RAY0_9PLEO</name>
<dbReference type="InterPro" id="IPR000182">
    <property type="entry name" value="GNAT_dom"/>
</dbReference>
<dbReference type="PANTHER" id="PTHR43420">
    <property type="entry name" value="ACETYLTRANSFERASE"/>
    <property type="match status" value="1"/>
</dbReference>
<accession>A0A6A5RAY0</accession>
<evidence type="ECO:0000256" key="1">
    <source>
        <dbReference type="ARBA" id="ARBA00022679"/>
    </source>
</evidence>
<dbReference type="PANTHER" id="PTHR43420:SF47">
    <property type="entry name" value="N-ACETYLTRANSFERASE DOMAIN-CONTAINING PROTEIN"/>
    <property type="match status" value="1"/>
</dbReference>
<dbReference type="Gene3D" id="3.40.630.30">
    <property type="match status" value="1"/>
</dbReference>
<dbReference type="GeneID" id="54351766"/>
<sequence length="240" mass="26536">MGNVYDTIRLPKDTDGTILNALATKFRAFKLHALKVAPEAFPAEFDSESRLPQSIWLSIITKPDTTIFICVATAKDKDKEPSISGDKQLRTLLDGEWTGTFTIIGPVSRDDYIWPKSGQPEPGPEGSETRWQLTGLFTLPAYRGHGIAKRLTEAAIKFGKLASDEMGSASERDLRTRIRLVVHPNNTGVVKMYEKFGFVDSARMTVAEACIANGAADIVPRYADPKKWHTRVGIAMEILV</sequence>
<keyword evidence="5" id="KW-1185">Reference proteome</keyword>
<dbReference type="AlphaFoldDB" id="A0A6A5RAY0"/>
<evidence type="ECO:0000313" key="4">
    <source>
        <dbReference type="EMBL" id="KAF1923826.1"/>
    </source>
</evidence>
<dbReference type="GO" id="GO:0016747">
    <property type="term" value="F:acyltransferase activity, transferring groups other than amino-acyl groups"/>
    <property type="evidence" value="ECO:0007669"/>
    <property type="project" value="InterPro"/>
</dbReference>
<keyword evidence="2" id="KW-0012">Acyltransferase</keyword>
<gene>
    <name evidence="4" type="ORF">M421DRAFT_425521</name>
</gene>
<proteinExistence type="predicted"/>
<dbReference type="PROSITE" id="PS51186">
    <property type="entry name" value="GNAT"/>
    <property type="match status" value="1"/>
</dbReference>
<organism evidence="4 5">
    <name type="scientific">Didymella exigua CBS 183.55</name>
    <dbReference type="NCBI Taxonomy" id="1150837"/>
    <lineage>
        <taxon>Eukaryota</taxon>
        <taxon>Fungi</taxon>
        <taxon>Dikarya</taxon>
        <taxon>Ascomycota</taxon>
        <taxon>Pezizomycotina</taxon>
        <taxon>Dothideomycetes</taxon>
        <taxon>Pleosporomycetidae</taxon>
        <taxon>Pleosporales</taxon>
        <taxon>Pleosporineae</taxon>
        <taxon>Didymellaceae</taxon>
        <taxon>Didymella</taxon>
    </lineage>
</organism>
<dbReference type="EMBL" id="ML979001">
    <property type="protein sequence ID" value="KAF1923826.1"/>
    <property type="molecule type" value="Genomic_DNA"/>
</dbReference>
<dbReference type="InterPro" id="IPR016181">
    <property type="entry name" value="Acyl_CoA_acyltransferase"/>
</dbReference>
<evidence type="ECO:0000256" key="2">
    <source>
        <dbReference type="ARBA" id="ARBA00023315"/>
    </source>
</evidence>
<dbReference type="SUPFAM" id="SSF55729">
    <property type="entry name" value="Acyl-CoA N-acyltransferases (Nat)"/>
    <property type="match status" value="1"/>
</dbReference>
<dbReference type="CDD" id="cd04301">
    <property type="entry name" value="NAT_SF"/>
    <property type="match status" value="1"/>
</dbReference>